<evidence type="ECO:0000259" key="4">
    <source>
        <dbReference type="Pfam" id="PF00108"/>
    </source>
</evidence>
<dbReference type="Gene3D" id="3.40.47.10">
    <property type="match status" value="1"/>
</dbReference>
<keyword evidence="3" id="KW-0012">Acyltransferase</keyword>
<evidence type="ECO:0000313" key="6">
    <source>
        <dbReference type="Proteomes" id="UP000053815"/>
    </source>
</evidence>
<dbReference type="GO" id="GO:0003985">
    <property type="term" value="F:acetyl-CoA C-acetyltransferase activity"/>
    <property type="evidence" value="ECO:0007669"/>
    <property type="project" value="TreeGrafter"/>
</dbReference>
<evidence type="ECO:0000256" key="3">
    <source>
        <dbReference type="ARBA" id="ARBA00023315"/>
    </source>
</evidence>
<dbReference type="GO" id="GO:0005739">
    <property type="term" value="C:mitochondrion"/>
    <property type="evidence" value="ECO:0007669"/>
    <property type="project" value="TreeGrafter"/>
</dbReference>
<organism evidence="5">
    <name type="scientific">Mucor ambiguus</name>
    <dbReference type="NCBI Taxonomy" id="91626"/>
    <lineage>
        <taxon>Eukaryota</taxon>
        <taxon>Fungi</taxon>
        <taxon>Fungi incertae sedis</taxon>
        <taxon>Mucoromycota</taxon>
        <taxon>Mucoromycotina</taxon>
        <taxon>Mucoromycetes</taxon>
        <taxon>Mucorales</taxon>
        <taxon>Mucorineae</taxon>
        <taxon>Mucoraceae</taxon>
        <taxon>Mucor</taxon>
    </lineage>
</organism>
<dbReference type="PANTHER" id="PTHR18919:SF156">
    <property type="entry name" value="ACETYL-COA ACETYLTRANSFERASE, MITOCHONDRIAL"/>
    <property type="match status" value="1"/>
</dbReference>
<protein>
    <recommendedName>
        <fullName evidence="4">Thiolase N-terminal domain-containing protein</fullName>
    </recommendedName>
</protein>
<feature type="domain" description="Thiolase N-terminal" evidence="4">
    <location>
        <begin position="6"/>
        <end position="109"/>
    </location>
</feature>
<dbReference type="EMBL" id="DF836793">
    <property type="protein sequence ID" value="GAN11206.1"/>
    <property type="molecule type" value="Genomic_DNA"/>
</dbReference>
<name>A0A0C9MK95_9FUNG</name>
<dbReference type="InterPro" id="IPR020615">
    <property type="entry name" value="Thiolase_acyl_enz_int_AS"/>
</dbReference>
<reference evidence="5" key="1">
    <citation type="submission" date="2014-09" db="EMBL/GenBank/DDBJ databases">
        <title>Draft genome sequence of an oleaginous Mucoromycotina fungus Mucor ambiguus NBRC6742.</title>
        <authorList>
            <person name="Takeda I."/>
            <person name="Yamane N."/>
            <person name="Morita T."/>
            <person name="Tamano K."/>
            <person name="Machida M."/>
            <person name="Baker S."/>
            <person name="Koike H."/>
        </authorList>
    </citation>
    <scope>NUCLEOTIDE SEQUENCE</scope>
    <source>
        <strain evidence="5">NBRC 6742</strain>
    </source>
</reference>
<gene>
    <name evidence="5" type="ORF">MAM1_0504c10765</name>
</gene>
<dbReference type="SUPFAM" id="SSF53901">
    <property type="entry name" value="Thiolase-like"/>
    <property type="match status" value="1"/>
</dbReference>
<feature type="non-terminal residue" evidence="5">
    <location>
        <position position="109"/>
    </location>
</feature>
<dbReference type="GO" id="GO:0006635">
    <property type="term" value="P:fatty acid beta-oxidation"/>
    <property type="evidence" value="ECO:0007669"/>
    <property type="project" value="TreeGrafter"/>
</dbReference>
<comment type="similarity">
    <text evidence="1">Belongs to the thiolase-like superfamily. Thiolase family.</text>
</comment>
<evidence type="ECO:0000256" key="1">
    <source>
        <dbReference type="ARBA" id="ARBA00010982"/>
    </source>
</evidence>
<sequence>MASRDVYISAVSRTPIGGFNGSLASLQATKLGSIAIESAMKKSTVPVEAVEEVVFGCVLPANLGQNPARVAALGAGLHDTTIATTVNKVCASAMKAVIIGAQTIMLGNA</sequence>
<dbReference type="InterPro" id="IPR016039">
    <property type="entry name" value="Thiolase-like"/>
</dbReference>
<dbReference type="Pfam" id="PF00108">
    <property type="entry name" value="Thiolase_N"/>
    <property type="match status" value="1"/>
</dbReference>
<dbReference type="PROSITE" id="PS00098">
    <property type="entry name" value="THIOLASE_1"/>
    <property type="match status" value="1"/>
</dbReference>
<dbReference type="OrthoDB" id="2354421at2759"/>
<accession>A0A0C9MK95</accession>
<dbReference type="AlphaFoldDB" id="A0A0C9MK95"/>
<keyword evidence="2" id="KW-0808">Transferase</keyword>
<dbReference type="Proteomes" id="UP000053815">
    <property type="component" value="Unassembled WGS sequence"/>
</dbReference>
<keyword evidence="6" id="KW-1185">Reference proteome</keyword>
<evidence type="ECO:0000256" key="2">
    <source>
        <dbReference type="ARBA" id="ARBA00022679"/>
    </source>
</evidence>
<dbReference type="InterPro" id="IPR020616">
    <property type="entry name" value="Thiolase_N"/>
</dbReference>
<dbReference type="PANTHER" id="PTHR18919">
    <property type="entry name" value="ACETYL-COA C-ACYLTRANSFERASE"/>
    <property type="match status" value="1"/>
</dbReference>
<dbReference type="STRING" id="91626.A0A0C9MK95"/>
<evidence type="ECO:0000313" key="5">
    <source>
        <dbReference type="EMBL" id="GAN11206.1"/>
    </source>
</evidence>
<proteinExistence type="inferred from homology"/>